<feature type="domain" description="Vitamin K epoxide reductase" evidence="13">
    <location>
        <begin position="519"/>
        <end position="654"/>
    </location>
</feature>
<dbReference type="Gene3D" id="3.90.25.10">
    <property type="entry name" value="UDP-galactose 4-epimerase, domain 1"/>
    <property type="match status" value="1"/>
</dbReference>
<evidence type="ECO:0000256" key="4">
    <source>
        <dbReference type="ARBA" id="ARBA00022719"/>
    </source>
</evidence>
<keyword evidence="8" id="KW-1015">Disulfide bond</keyword>
<feature type="transmembrane region" description="Helical" evidence="10">
    <location>
        <begin position="635"/>
        <end position="655"/>
    </location>
</feature>
<feature type="transmembrane region" description="Helical" evidence="10">
    <location>
        <begin position="443"/>
        <end position="461"/>
    </location>
</feature>
<evidence type="ECO:0000256" key="3">
    <source>
        <dbReference type="ARBA" id="ARBA00022692"/>
    </source>
</evidence>
<feature type="transmembrane region" description="Helical" evidence="10">
    <location>
        <begin position="776"/>
        <end position="809"/>
    </location>
</feature>
<accession>A0ABN8ALB7</accession>
<keyword evidence="4" id="KW-0874">Quinone</keyword>
<keyword evidence="6" id="KW-0560">Oxidoreductase</keyword>
<evidence type="ECO:0000313" key="15">
    <source>
        <dbReference type="Proteomes" id="UP000839052"/>
    </source>
</evidence>
<dbReference type="InterPro" id="IPR036291">
    <property type="entry name" value="NAD(P)-bd_dom_sf"/>
</dbReference>
<comment type="similarity">
    <text evidence="2">Belongs to the VKOR family.</text>
</comment>
<evidence type="ECO:0000313" key="14">
    <source>
        <dbReference type="EMBL" id="CAG9932734.1"/>
    </source>
</evidence>
<protein>
    <submittedName>
        <fullName evidence="14">Nucleoside-diphosphate-sugar epimerase</fullName>
    </submittedName>
</protein>
<evidence type="ECO:0000256" key="6">
    <source>
        <dbReference type="ARBA" id="ARBA00023002"/>
    </source>
</evidence>
<dbReference type="PANTHER" id="PTHR43245:SF55">
    <property type="entry name" value="NAD(P)-BINDING DOMAIN-CONTAINING PROTEIN"/>
    <property type="match status" value="1"/>
</dbReference>
<reference evidence="14 15" key="1">
    <citation type="submission" date="2021-10" db="EMBL/GenBank/DDBJ databases">
        <authorList>
            <person name="Koch H."/>
        </authorList>
    </citation>
    <scope>NUCLEOTIDE SEQUENCE [LARGE SCALE GENOMIC DNA]</scope>
    <source>
        <strain evidence="14">6680</strain>
    </source>
</reference>
<dbReference type="EMBL" id="OU912926">
    <property type="protein sequence ID" value="CAG9932734.1"/>
    <property type="molecule type" value="Genomic_DNA"/>
</dbReference>
<dbReference type="InterPro" id="IPR001509">
    <property type="entry name" value="Epimerase_deHydtase"/>
</dbReference>
<dbReference type="Pfam" id="PF07884">
    <property type="entry name" value="VKOR"/>
    <property type="match status" value="1"/>
</dbReference>
<feature type="transmembrane region" description="Helical" evidence="10">
    <location>
        <begin position="518"/>
        <end position="539"/>
    </location>
</feature>
<sequence>MTVSDTRPIVLITGATGNLGRSLAKALGRDYRIAGMDLKAQGTEFPVFDADFTSEPSVELAMRKFRDAFGSRIASVIHLVAYFDFTGEEKPLYETVNVDGTRRLLRALQDFEVEQFIYASTMLVHAPCRPGEHIDEQQPIEPGWAYPKSKAAAEAMVRAEHKVIPYAILRLAGVYDEHAMVPTLARQIARIYDRDFQSYFYSGSTLVGQAMLHRDDMLEAFHRTVDRRAVLPRETEILIGEADAIGYDALQDELGYLIHGVDDWPTVRVPKPIAAVGAWAQGKLEPVIPDVIDGGEVPFIKPFMVVMADDHYALDIRRARELLGWEPRHRLKDELPKLVAALKNDPTAWYKTNGITPPAWLSDAADLGKNPGNLRDRHEAQIRTEHRANRWAHFVNMGLGTWLITQPLLINVTEPLLRWSEIFLGAMLIVCAGVALSWRAPSARWLCAGIGALVMGVPFLFATGNAAAYLSDTLMGALIFGFAVCTKPEPGVSAIAALTGPEVPPGWSYNPSTWSQRIPIIVLAILGLYVSRYLAAYQLGYIPGVWDPFFAASSPLDSRNGTEDIITSWVSKAWPVSDAAVGGYTYLLEILTGIVGSRMRWRTMPWLVILFGLMIAPLGITSIFFIVIQPVVIGTWSIIALIGAAAVLIQIPYSLDELIATLQFLRRRAQAGHNWLRIFFVGDTDEVPKTRSVEANTDEFDQSPRIIIKNMIGDGVSLPWNLALAALIGLSLLFTRITLGVDGNMAHAHHVIGSLVLTVVSIAAAEVARPVRYLNILLGAALMAAPFMFAASITATIASVVLGLGLIALSMRRGLIRERYGNWDRWII</sequence>
<dbReference type="RefSeq" id="WP_239796625.1">
    <property type="nucleotide sequence ID" value="NZ_OU912926.1"/>
</dbReference>
<evidence type="ECO:0000256" key="10">
    <source>
        <dbReference type="SAM" id="Phobius"/>
    </source>
</evidence>
<dbReference type="SUPFAM" id="SSF51735">
    <property type="entry name" value="NAD(P)-binding Rossmann-fold domains"/>
    <property type="match status" value="1"/>
</dbReference>
<evidence type="ECO:0000256" key="9">
    <source>
        <dbReference type="ARBA" id="ARBA00023284"/>
    </source>
</evidence>
<comment type="subcellular location">
    <subcellularLocation>
        <location evidence="1">Membrane</location>
        <topology evidence="1">Multi-pass membrane protein</topology>
    </subcellularLocation>
</comment>
<dbReference type="Pfam" id="PF01370">
    <property type="entry name" value="Epimerase"/>
    <property type="match status" value="1"/>
</dbReference>
<dbReference type="Pfam" id="PF03779">
    <property type="entry name" value="SPW"/>
    <property type="match status" value="1"/>
</dbReference>
<dbReference type="InterPro" id="IPR005530">
    <property type="entry name" value="SPW"/>
</dbReference>
<dbReference type="CDD" id="cd12919">
    <property type="entry name" value="VKOR_2"/>
    <property type="match status" value="1"/>
</dbReference>
<evidence type="ECO:0000256" key="2">
    <source>
        <dbReference type="ARBA" id="ARBA00006214"/>
    </source>
</evidence>
<feature type="domain" description="SPW repeat-containing integral membrane" evidence="12">
    <location>
        <begin position="391"/>
        <end position="483"/>
    </location>
</feature>
<dbReference type="InterPro" id="IPR050177">
    <property type="entry name" value="Lipid_A_modif_metabolic_enz"/>
</dbReference>
<dbReference type="Gene3D" id="3.40.50.720">
    <property type="entry name" value="NAD(P)-binding Rossmann-like Domain"/>
    <property type="match status" value="1"/>
</dbReference>
<feature type="transmembrane region" description="Helical" evidence="10">
    <location>
        <begin position="606"/>
        <end position="628"/>
    </location>
</feature>
<proteinExistence type="inferred from homology"/>
<organism evidence="14 15">
    <name type="scientific">Candidatus Nitrotoga arctica</name>
    <dbReference type="NCBI Taxonomy" id="453162"/>
    <lineage>
        <taxon>Bacteria</taxon>
        <taxon>Pseudomonadati</taxon>
        <taxon>Pseudomonadota</taxon>
        <taxon>Betaproteobacteria</taxon>
        <taxon>Nitrosomonadales</taxon>
        <taxon>Gallionellaceae</taxon>
        <taxon>Candidatus Nitrotoga</taxon>
    </lineage>
</organism>
<keyword evidence="15" id="KW-1185">Reference proteome</keyword>
<evidence type="ECO:0000256" key="5">
    <source>
        <dbReference type="ARBA" id="ARBA00022989"/>
    </source>
</evidence>
<keyword evidence="5 10" id="KW-1133">Transmembrane helix</keyword>
<dbReference type="InterPro" id="IPR038354">
    <property type="entry name" value="VKOR_sf"/>
</dbReference>
<feature type="domain" description="NAD-dependent epimerase/dehydratase" evidence="11">
    <location>
        <begin position="10"/>
        <end position="231"/>
    </location>
</feature>
<keyword evidence="9" id="KW-0676">Redox-active center</keyword>
<feature type="transmembrane region" description="Helical" evidence="10">
    <location>
        <begin position="720"/>
        <end position="739"/>
    </location>
</feature>
<keyword evidence="7 10" id="KW-0472">Membrane</keyword>
<name>A0ABN8ALB7_9PROT</name>
<dbReference type="Proteomes" id="UP000839052">
    <property type="component" value="Chromosome"/>
</dbReference>
<evidence type="ECO:0000259" key="11">
    <source>
        <dbReference type="Pfam" id="PF01370"/>
    </source>
</evidence>
<keyword evidence="3 10" id="KW-0812">Transmembrane</keyword>
<evidence type="ECO:0000256" key="8">
    <source>
        <dbReference type="ARBA" id="ARBA00023157"/>
    </source>
</evidence>
<dbReference type="Gene3D" id="1.20.1440.130">
    <property type="entry name" value="VKOR domain"/>
    <property type="match status" value="1"/>
</dbReference>
<evidence type="ECO:0000256" key="1">
    <source>
        <dbReference type="ARBA" id="ARBA00004141"/>
    </source>
</evidence>
<feature type="transmembrane region" description="Helical" evidence="10">
    <location>
        <begin position="416"/>
        <end position="436"/>
    </location>
</feature>
<evidence type="ECO:0000259" key="12">
    <source>
        <dbReference type="Pfam" id="PF03779"/>
    </source>
</evidence>
<evidence type="ECO:0000256" key="7">
    <source>
        <dbReference type="ARBA" id="ARBA00023136"/>
    </source>
</evidence>
<evidence type="ECO:0000259" key="13">
    <source>
        <dbReference type="Pfam" id="PF07884"/>
    </source>
</evidence>
<gene>
    <name evidence="14" type="ORF">NTG6680_1481</name>
</gene>
<dbReference type="PANTHER" id="PTHR43245">
    <property type="entry name" value="BIFUNCTIONAL POLYMYXIN RESISTANCE PROTEIN ARNA"/>
    <property type="match status" value="1"/>
</dbReference>
<dbReference type="InterPro" id="IPR012932">
    <property type="entry name" value="VKOR"/>
</dbReference>